<gene>
    <name evidence="1" type="ORF">chiPu_0014708</name>
</gene>
<comment type="caution">
    <text evidence="1">The sequence shown here is derived from an EMBL/GenBank/DDBJ whole genome shotgun (WGS) entry which is preliminary data.</text>
</comment>
<evidence type="ECO:0000313" key="2">
    <source>
        <dbReference type="Proteomes" id="UP000287033"/>
    </source>
</evidence>
<protein>
    <submittedName>
        <fullName evidence="1">Uncharacterized protein</fullName>
    </submittedName>
</protein>
<sequence length="82" mass="9331">MRRAPQESRKGTHTQKQRNRIVCVSGTNSPKIKALFVPGGLTYERNQGVLDLINMALFLQGVKRGTKYLKVEGKDFKYLHGR</sequence>
<reference evidence="1 2" key="1">
    <citation type="journal article" date="2018" name="Nat. Ecol. Evol.">
        <title>Shark genomes provide insights into elasmobranch evolution and the origin of vertebrates.</title>
        <authorList>
            <person name="Hara Y"/>
            <person name="Yamaguchi K"/>
            <person name="Onimaru K"/>
            <person name="Kadota M"/>
            <person name="Koyanagi M"/>
            <person name="Keeley SD"/>
            <person name="Tatsumi K"/>
            <person name="Tanaka K"/>
            <person name="Motone F"/>
            <person name="Kageyama Y"/>
            <person name="Nozu R"/>
            <person name="Adachi N"/>
            <person name="Nishimura O"/>
            <person name="Nakagawa R"/>
            <person name="Tanegashima C"/>
            <person name="Kiyatake I"/>
            <person name="Matsumoto R"/>
            <person name="Murakumo K"/>
            <person name="Nishida K"/>
            <person name="Terakita A"/>
            <person name="Kuratani S"/>
            <person name="Sato K"/>
            <person name="Hyodo S Kuraku.S."/>
        </authorList>
    </citation>
    <scope>NUCLEOTIDE SEQUENCE [LARGE SCALE GENOMIC DNA]</scope>
</reference>
<evidence type="ECO:0000313" key="1">
    <source>
        <dbReference type="EMBL" id="GCC36216.1"/>
    </source>
</evidence>
<name>A0A401T0N9_CHIPU</name>
<dbReference type="Proteomes" id="UP000287033">
    <property type="component" value="Unassembled WGS sequence"/>
</dbReference>
<accession>A0A401T0N9</accession>
<dbReference type="AlphaFoldDB" id="A0A401T0N9"/>
<organism evidence="1 2">
    <name type="scientific">Chiloscyllium punctatum</name>
    <name type="common">Brownbanded bambooshark</name>
    <name type="synonym">Hemiscyllium punctatum</name>
    <dbReference type="NCBI Taxonomy" id="137246"/>
    <lineage>
        <taxon>Eukaryota</taxon>
        <taxon>Metazoa</taxon>
        <taxon>Chordata</taxon>
        <taxon>Craniata</taxon>
        <taxon>Vertebrata</taxon>
        <taxon>Chondrichthyes</taxon>
        <taxon>Elasmobranchii</taxon>
        <taxon>Galeomorphii</taxon>
        <taxon>Galeoidea</taxon>
        <taxon>Orectolobiformes</taxon>
        <taxon>Hemiscylliidae</taxon>
        <taxon>Chiloscyllium</taxon>
    </lineage>
</organism>
<keyword evidence="2" id="KW-1185">Reference proteome</keyword>
<proteinExistence type="predicted"/>
<dbReference type="EMBL" id="BEZZ01000798">
    <property type="protein sequence ID" value="GCC36216.1"/>
    <property type="molecule type" value="Genomic_DNA"/>
</dbReference>